<comment type="caution">
    <text evidence="2">The sequence shown here is derived from an EMBL/GenBank/DDBJ whole genome shotgun (WGS) entry which is preliminary data.</text>
</comment>
<proteinExistence type="predicted"/>
<evidence type="ECO:0000313" key="3">
    <source>
        <dbReference type="Proteomes" id="UP000281915"/>
    </source>
</evidence>
<name>A0A3M8C828_9BACL</name>
<sequence>MIEVKPSRSIIGKTVAKDIYNEYGLLLLPAGVVLHQSDIRLLRSHQISAVFVAESDAVPELPMPFPLLIQSDAEGARQYLLATKRMELLFEQVASGAVPPIQHFHQAFTPLLEHVLPNSSFLRFVYSQGGTQNYLARHSLHVGMLSALIGKLLGKNDEDVMMLGHAGLLHDIGKLQVPDELLAKPGRLEPTEYEVIKQHSLYGSQIIRQMDGAEETIALCALMHHERLDGSGYPHQLTKEAIPLECQIVSVADFFDAMCTDRVYRLGISPFEAANILWEQACALKLQASIVSLFIHYIAQLYVGTEGVLNNGDTVEIVMVHQDEPTRPLVRRGEEFLDLRQYRSLRIMKMIG</sequence>
<dbReference type="InterPro" id="IPR037522">
    <property type="entry name" value="HD_GYP_dom"/>
</dbReference>
<dbReference type="PROSITE" id="PS51832">
    <property type="entry name" value="HD_GYP"/>
    <property type="match status" value="1"/>
</dbReference>
<evidence type="ECO:0000313" key="2">
    <source>
        <dbReference type="EMBL" id="RNB71711.1"/>
    </source>
</evidence>
<dbReference type="RefSeq" id="WP_122915309.1">
    <property type="nucleotide sequence ID" value="NZ_JBCNED010000064.1"/>
</dbReference>
<dbReference type="CDD" id="cd00077">
    <property type="entry name" value="HDc"/>
    <property type="match status" value="1"/>
</dbReference>
<dbReference type="Gene3D" id="1.10.3210.10">
    <property type="entry name" value="Hypothetical protein af1432"/>
    <property type="match status" value="1"/>
</dbReference>
<reference evidence="2 3" key="1">
    <citation type="submission" date="2018-10" db="EMBL/GenBank/DDBJ databases">
        <title>Phylogenomics of Brevibacillus.</title>
        <authorList>
            <person name="Dunlap C."/>
        </authorList>
    </citation>
    <scope>NUCLEOTIDE SEQUENCE [LARGE SCALE GENOMIC DNA]</scope>
    <source>
        <strain evidence="2 3">JCM 15085</strain>
    </source>
</reference>
<dbReference type="InterPro" id="IPR003607">
    <property type="entry name" value="HD/PDEase_dom"/>
</dbReference>
<organism evidence="2 3">
    <name type="scientific">Brevibacillus panacihumi</name>
    <dbReference type="NCBI Taxonomy" id="497735"/>
    <lineage>
        <taxon>Bacteria</taxon>
        <taxon>Bacillati</taxon>
        <taxon>Bacillota</taxon>
        <taxon>Bacilli</taxon>
        <taxon>Bacillales</taxon>
        <taxon>Paenibacillaceae</taxon>
        <taxon>Brevibacillus</taxon>
    </lineage>
</organism>
<gene>
    <name evidence="2" type="ORF">EDM58_22405</name>
</gene>
<dbReference type="SUPFAM" id="SSF109604">
    <property type="entry name" value="HD-domain/PDEase-like"/>
    <property type="match status" value="1"/>
</dbReference>
<dbReference type="Proteomes" id="UP000281915">
    <property type="component" value="Unassembled WGS sequence"/>
</dbReference>
<evidence type="ECO:0000259" key="1">
    <source>
        <dbReference type="PROSITE" id="PS51832"/>
    </source>
</evidence>
<dbReference type="SMART" id="SM00471">
    <property type="entry name" value="HDc"/>
    <property type="match status" value="1"/>
</dbReference>
<accession>A0A3M8C828</accession>
<protein>
    <submittedName>
        <fullName evidence="2">HD-GYP domain-containing protein</fullName>
    </submittedName>
</protein>
<feature type="domain" description="HD-GYP" evidence="1">
    <location>
        <begin position="113"/>
        <end position="310"/>
    </location>
</feature>
<dbReference type="NCBIfam" id="TIGR00277">
    <property type="entry name" value="HDIG"/>
    <property type="match status" value="1"/>
</dbReference>
<dbReference type="AlphaFoldDB" id="A0A3M8C828"/>
<dbReference type="InterPro" id="IPR006675">
    <property type="entry name" value="HDIG_dom"/>
</dbReference>
<dbReference type="Pfam" id="PF13487">
    <property type="entry name" value="HD_5"/>
    <property type="match status" value="1"/>
</dbReference>
<dbReference type="EMBL" id="RHHT01000064">
    <property type="protein sequence ID" value="RNB71711.1"/>
    <property type="molecule type" value="Genomic_DNA"/>
</dbReference>
<dbReference type="PANTHER" id="PTHR43155:SF2">
    <property type="entry name" value="CYCLIC DI-GMP PHOSPHODIESTERASE PA4108"/>
    <property type="match status" value="1"/>
</dbReference>
<dbReference type="PANTHER" id="PTHR43155">
    <property type="entry name" value="CYCLIC DI-GMP PHOSPHODIESTERASE PA4108-RELATED"/>
    <property type="match status" value="1"/>
</dbReference>